<gene>
    <name evidence="2" type="ORF">KTC_06030</name>
</gene>
<reference evidence="2" key="1">
    <citation type="submission" date="2018-12" db="EMBL/GenBank/DDBJ databases">
        <title>Novel natural products biosynthetic potential of the class Ktedonobacteria.</title>
        <authorList>
            <person name="Zheng Y."/>
            <person name="Saitou A."/>
            <person name="Wang C.M."/>
            <person name="Toyoda A."/>
            <person name="Minakuchi Y."/>
            <person name="Sekiguchi Y."/>
            <person name="Ueda K."/>
            <person name="Takano H."/>
            <person name="Sakai Y."/>
            <person name="Yokota A."/>
            <person name="Yabe S."/>
        </authorList>
    </citation>
    <scope>NUCLEOTIDE SEQUENCE</scope>
    <source>
        <strain evidence="2">COM3</strain>
    </source>
</reference>
<evidence type="ECO:0000313" key="2">
    <source>
        <dbReference type="EMBL" id="BBH85852.1"/>
    </source>
</evidence>
<dbReference type="AlphaFoldDB" id="A0A455SFT4"/>
<dbReference type="EMBL" id="AP019376">
    <property type="protein sequence ID" value="BBH85852.1"/>
    <property type="molecule type" value="Genomic_DNA"/>
</dbReference>
<sequence>MVNIHMIAPQLPIFREEAVRNYFQKREQRSRLRFYFWPIVACFWVLLSLFLIIGGLAYSTDIPEYTPGAGVILGKETANQLETDSAVAVIFVAPKYAKQLKHGQAVRVTLGIGNTDIETSVKQVEPGLVDPRTVAQRYRLTTRPYLPLTQPAAAVLVELPNLEPGAFTGSLLKARVTVGKESIYSFLVNKLKDL</sequence>
<feature type="transmembrane region" description="Helical" evidence="1">
    <location>
        <begin position="34"/>
        <end position="58"/>
    </location>
</feature>
<evidence type="ECO:0000256" key="1">
    <source>
        <dbReference type="SAM" id="Phobius"/>
    </source>
</evidence>
<keyword evidence="1" id="KW-0472">Membrane</keyword>
<proteinExistence type="predicted"/>
<protein>
    <submittedName>
        <fullName evidence="2">Uncharacterized protein</fullName>
    </submittedName>
</protein>
<accession>A0A455SFT4</accession>
<keyword evidence="1" id="KW-0812">Transmembrane</keyword>
<keyword evidence="1" id="KW-1133">Transmembrane helix</keyword>
<organism evidence="2">
    <name type="scientific">Thermosporothrix sp. COM3</name>
    <dbReference type="NCBI Taxonomy" id="2490863"/>
    <lineage>
        <taxon>Bacteria</taxon>
        <taxon>Bacillati</taxon>
        <taxon>Chloroflexota</taxon>
        <taxon>Ktedonobacteria</taxon>
        <taxon>Ktedonobacterales</taxon>
        <taxon>Thermosporotrichaceae</taxon>
        <taxon>Thermosporothrix</taxon>
    </lineage>
</organism>
<name>A0A455SFT4_9CHLR</name>